<dbReference type="InterPro" id="IPR036188">
    <property type="entry name" value="FAD/NAD-bd_sf"/>
</dbReference>
<gene>
    <name evidence="3" type="ORF">EV652_10479</name>
</gene>
<dbReference type="GO" id="GO:0046872">
    <property type="term" value="F:metal ion binding"/>
    <property type="evidence" value="ECO:0007669"/>
    <property type="project" value="InterPro"/>
</dbReference>
<comment type="caution">
    <text evidence="3">The sequence shown here is derived from an EMBL/GenBank/DDBJ whole genome shotgun (WGS) entry which is preliminary data.</text>
</comment>
<dbReference type="InterPro" id="IPR034660">
    <property type="entry name" value="DinB/YfiT-like"/>
</dbReference>
<dbReference type="PANTHER" id="PTHR42685:SF22">
    <property type="entry name" value="CONDITIONED MEDIUM FACTOR RECEPTOR 1"/>
    <property type="match status" value="1"/>
</dbReference>
<dbReference type="PANTHER" id="PTHR42685">
    <property type="entry name" value="GERANYLGERANYL DIPHOSPHATE REDUCTASE"/>
    <property type="match status" value="1"/>
</dbReference>
<sequence length="626" mass="68508">MTERYDAVVVGARCAGSTLATLLARAGWRVLLLDRDPFPSDTVSTHVMFPDTLQRLDELGALAELKASHELRMVNFSWRVLGHDVAGGFTPIGGYDRATCVRRITLDAALVEVAKAAGVEFRAGVEVAGLIGSDPVQGVVLETGERIESTWVFGADGRVSTVARRLGVPATEERRGEMAFLLAYWRGLPPSDWCHIDVHEQSALMSVPCEDGVHLLSVTGTPEITRGSAAVREERYLAALHQFPAVLNARLLDGAERISPIVVVPETMLRGHYRTANGPGWALLGDAGHFKHPVTAQGIGDAIEQAWYIGTTLAAGGDLDGYQEWRDQRAAEYYEWSFALAAFARGRAAATFSGLASDPVASQEFLDTFTKRVRPSRVNTRERIARWNAAWAYDDGRRQVLAMDLDESRLELQVPACPEWTVRDLIAHLAGIAEDTLRGSYFADALDAWRDPGLAEQRDVWTAGQVSTRADRPIESVLREFDEYGGRLVTLMRRGEGPTGPPWLLSAPVGDLAVHLADLREALGLEPDGTSPITHFGFAAYRDWLHARIAERGLPSLRLSDGHKDWVLGAGEPAVSLTAGRHDLFRTITGRRSASAIRAYDWSGDPTPYLDIISPYPLPADRLAAH</sequence>
<dbReference type="SUPFAM" id="SSF109854">
    <property type="entry name" value="DinB/YfiT-like putative metalloenzymes"/>
    <property type="match status" value="1"/>
</dbReference>
<dbReference type="AlphaFoldDB" id="A0A4R2HMM1"/>
<dbReference type="RefSeq" id="WP_132209269.1">
    <property type="nucleotide sequence ID" value="NZ_SLWN01000004.1"/>
</dbReference>
<proteinExistence type="predicted"/>
<dbReference type="SUPFAM" id="SSF51905">
    <property type="entry name" value="FAD/NAD(P)-binding domain"/>
    <property type="match status" value="1"/>
</dbReference>
<reference evidence="3 4" key="1">
    <citation type="journal article" date="2015" name="Stand. Genomic Sci.">
        <title>Genomic Encyclopedia of Bacterial and Archaeal Type Strains, Phase III: the genomes of soil and plant-associated and newly described type strains.</title>
        <authorList>
            <person name="Whitman W.B."/>
            <person name="Woyke T."/>
            <person name="Klenk H.P."/>
            <person name="Zhou Y."/>
            <person name="Lilburn T.G."/>
            <person name="Beck B.J."/>
            <person name="De Vos P."/>
            <person name="Vandamme P."/>
            <person name="Eisen J.A."/>
            <person name="Garrity G."/>
            <person name="Hugenholtz P."/>
            <person name="Kyrpides N.C."/>
        </authorList>
    </citation>
    <scope>NUCLEOTIDE SEQUENCE [LARGE SCALE GENOMIC DNA]</scope>
    <source>
        <strain evidence="3 4">VKM Ac-2572</strain>
    </source>
</reference>
<dbReference type="Pfam" id="PF01494">
    <property type="entry name" value="FAD_binding_3"/>
    <property type="match status" value="1"/>
</dbReference>
<evidence type="ECO:0000259" key="1">
    <source>
        <dbReference type="Pfam" id="PF01494"/>
    </source>
</evidence>
<dbReference type="NCBIfam" id="TIGR03083">
    <property type="entry name" value="maleylpyruvate isomerase family mycothiol-dependent enzyme"/>
    <property type="match status" value="1"/>
</dbReference>
<dbReference type="InterPro" id="IPR002938">
    <property type="entry name" value="FAD-bd"/>
</dbReference>
<dbReference type="InterPro" id="IPR017517">
    <property type="entry name" value="Maleyloyr_isom"/>
</dbReference>
<dbReference type="EMBL" id="SLWN01000004">
    <property type="protein sequence ID" value="TCO32473.1"/>
    <property type="molecule type" value="Genomic_DNA"/>
</dbReference>
<dbReference type="GO" id="GO:0071949">
    <property type="term" value="F:FAD binding"/>
    <property type="evidence" value="ECO:0007669"/>
    <property type="project" value="InterPro"/>
</dbReference>
<feature type="domain" description="FAD-binding" evidence="1">
    <location>
        <begin position="5"/>
        <end position="329"/>
    </location>
</feature>
<feature type="domain" description="Mycothiol-dependent maleylpyruvate isomerase metal-binding" evidence="2">
    <location>
        <begin position="401"/>
        <end position="520"/>
    </location>
</feature>
<dbReference type="Proteomes" id="UP000294508">
    <property type="component" value="Unassembled WGS sequence"/>
</dbReference>
<organism evidence="3 4">
    <name type="scientific">Kribbella steppae</name>
    <dbReference type="NCBI Taxonomy" id="2512223"/>
    <lineage>
        <taxon>Bacteria</taxon>
        <taxon>Bacillati</taxon>
        <taxon>Actinomycetota</taxon>
        <taxon>Actinomycetes</taxon>
        <taxon>Propionibacteriales</taxon>
        <taxon>Kribbellaceae</taxon>
        <taxon>Kribbella</taxon>
    </lineage>
</organism>
<evidence type="ECO:0000313" key="4">
    <source>
        <dbReference type="Proteomes" id="UP000294508"/>
    </source>
</evidence>
<dbReference type="Pfam" id="PF11716">
    <property type="entry name" value="MDMPI_N"/>
    <property type="match status" value="1"/>
</dbReference>
<dbReference type="OrthoDB" id="103324at2"/>
<evidence type="ECO:0000313" key="3">
    <source>
        <dbReference type="EMBL" id="TCO32473.1"/>
    </source>
</evidence>
<protein>
    <submittedName>
        <fullName evidence="3">Uncharacterized protein (TIGR03083 family)</fullName>
    </submittedName>
</protein>
<dbReference type="PRINTS" id="PR00420">
    <property type="entry name" value="RNGMNOXGNASE"/>
</dbReference>
<dbReference type="Gene3D" id="3.50.50.60">
    <property type="entry name" value="FAD/NAD(P)-binding domain"/>
    <property type="match status" value="1"/>
</dbReference>
<name>A0A4R2HMM1_9ACTN</name>
<accession>A0A4R2HMM1</accession>
<keyword evidence="4" id="KW-1185">Reference proteome</keyword>
<dbReference type="InterPro" id="IPR050407">
    <property type="entry name" value="Geranylgeranyl_reductase"/>
</dbReference>
<evidence type="ECO:0000259" key="2">
    <source>
        <dbReference type="Pfam" id="PF11716"/>
    </source>
</evidence>
<dbReference type="InterPro" id="IPR024344">
    <property type="entry name" value="MDMPI_metal-binding"/>
</dbReference>